<name>A0A5D3C0L4_CUCMM</name>
<evidence type="ECO:0000313" key="2">
    <source>
        <dbReference type="EMBL" id="KAA0046989.1"/>
    </source>
</evidence>
<evidence type="ECO:0000313" key="5">
    <source>
        <dbReference type="Proteomes" id="UP000321947"/>
    </source>
</evidence>
<dbReference type="PANTHER" id="PTHR34072">
    <property type="entry name" value="ENZYMATIC POLYPROTEIN-RELATED"/>
    <property type="match status" value="1"/>
</dbReference>
<dbReference type="OrthoDB" id="694516at2759"/>
<sequence>MTSPVLALPNFSVPFEVETDASGYGVGVVLMQNKRPITFDSHTLALRDHAKLLYERELMAVVLVVQRYSFEVVYKPGLENKAANALSRMPPAVHLNQLRSPTSIDLKVIREEVEKDECLKGIIVKLQNNEEVKNYSLQQDMLQYKGRLVIAKTYHH</sequence>
<comment type="caution">
    <text evidence="3">The sequence shown here is derived from an EMBL/GenBank/DDBJ whole genome shotgun (WGS) entry which is preliminary data.</text>
</comment>
<dbReference type="EMBL" id="SSTE01013576">
    <property type="protein sequence ID" value="KAA0046989.1"/>
    <property type="molecule type" value="Genomic_DNA"/>
</dbReference>
<gene>
    <name evidence="3" type="ORF">E5676_scaffold68G001160</name>
    <name evidence="2" type="ORF">E6C27_scaffold230G001770</name>
</gene>
<protein>
    <submittedName>
        <fullName evidence="3">Transposon Tf2-1 polyprotein isoform X1</fullName>
    </submittedName>
</protein>
<dbReference type="InterPro" id="IPR041577">
    <property type="entry name" value="RT_RNaseH_2"/>
</dbReference>
<proteinExistence type="predicted"/>
<dbReference type="InterPro" id="IPR043502">
    <property type="entry name" value="DNA/RNA_pol_sf"/>
</dbReference>
<organism evidence="3 5">
    <name type="scientific">Cucumis melo var. makuwa</name>
    <name type="common">Oriental melon</name>
    <dbReference type="NCBI Taxonomy" id="1194695"/>
    <lineage>
        <taxon>Eukaryota</taxon>
        <taxon>Viridiplantae</taxon>
        <taxon>Streptophyta</taxon>
        <taxon>Embryophyta</taxon>
        <taxon>Tracheophyta</taxon>
        <taxon>Spermatophyta</taxon>
        <taxon>Magnoliopsida</taxon>
        <taxon>eudicotyledons</taxon>
        <taxon>Gunneridae</taxon>
        <taxon>Pentapetalae</taxon>
        <taxon>rosids</taxon>
        <taxon>fabids</taxon>
        <taxon>Cucurbitales</taxon>
        <taxon>Cucurbitaceae</taxon>
        <taxon>Benincaseae</taxon>
        <taxon>Cucumis</taxon>
    </lineage>
</organism>
<dbReference type="Proteomes" id="UP000321947">
    <property type="component" value="Unassembled WGS sequence"/>
</dbReference>
<dbReference type="STRING" id="1194695.A0A5D3C0L4"/>
<dbReference type="Pfam" id="PF17919">
    <property type="entry name" value="RT_RNaseH_2"/>
    <property type="match status" value="1"/>
</dbReference>
<evidence type="ECO:0000313" key="4">
    <source>
        <dbReference type="Proteomes" id="UP000321393"/>
    </source>
</evidence>
<evidence type="ECO:0000259" key="1">
    <source>
        <dbReference type="Pfam" id="PF17919"/>
    </source>
</evidence>
<accession>A0A5D3C0L4</accession>
<dbReference type="PANTHER" id="PTHR34072:SF52">
    <property type="entry name" value="RIBONUCLEASE H"/>
    <property type="match status" value="1"/>
</dbReference>
<dbReference type="EMBL" id="SSTD01014035">
    <property type="protein sequence ID" value="TYK04794.1"/>
    <property type="molecule type" value="Genomic_DNA"/>
</dbReference>
<evidence type="ECO:0000313" key="3">
    <source>
        <dbReference type="EMBL" id="TYK04794.1"/>
    </source>
</evidence>
<feature type="domain" description="Reverse transcriptase/retrotransposon-derived protein RNase H-like" evidence="1">
    <location>
        <begin position="2"/>
        <end position="69"/>
    </location>
</feature>
<reference evidence="4 5" key="1">
    <citation type="submission" date="2019-08" db="EMBL/GenBank/DDBJ databases">
        <title>Draft genome sequences of two oriental melons (Cucumis melo L. var makuwa).</title>
        <authorList>
            <person name="Kwon S.-Y."/>
        </authorList>
    </citation>
    <scope>NUCLEOTIDE SEQUENCE [LARGE SCALE GENOMIC DNA]</scope>
    <source>
        <strain evidence="5">cv. Chang Bougi</strain>
        <strain evidence="4">cv. SW 3</strain>
        <tissue evidence="3">Leaf</tissue>
    </source>
</reference>
<dbReference type="AlphaFoldDB" id="A0A5D3C0L4"/>
<dbReference type="SUPFAM" id="SSF56672">
    <property type="entry name" value="DNA/RNA polymerases"/>
    <property type="match status" value="1"/>
</dbReference>
<dbReference type="Proteomes" id="UP000321393">
    <property type="component" value="Unassembled WGS sequence"/>
</dbReference>